<dbReference type="EMBL" id="JAACXV010014327">
    <property type="protein sequence ID" value="KAF7268379.1"/>
    <property type="molecule type" value="Genomic_DNA"/>
</dbReference>
<dbReference type="PROSITE" id="PS50157">
    <property type="entry name" value="ZINC_FINGER_C2H2_2"/>
    <property type="match status" value="8"/>
</dbReference>
<accession>A0A834M7Z6</accession>
<feature type="domain" description="C2H2-type" evidence="9">
    <location>
        <begin position="447"/>
        <end position="475"/>
    </location>
</feature>
<keyword evidence="11" id="KW-1185">Reference proteome</keyword>
<keyword evidence="6" id="KW-0238">DNA-binding</keyword>
<dbReference type="Gene3D" id="3.30.160.60">
    <property type="entry name" value="Classic Zinc Finger"/>
    <property type="match status" value="6"/>
</dbReference>
<keyword evidence="2" id="KW-0479">Metal-binding</keyword>
<dbReference type="GO" id="GO:0032502">
    <property type="term" value="P:developmental process"/>
    <property type="evidence" value="ECO:0007669"/>
    <property type="project" value="UniProtKB-ARBA"/>
</dbReference>
<comment type="caution">
    <text evidence="10">The sequence shown here is derived from an EMBL/GenBank/DDBJ whole genome shotgun (WGS) entry which is preliminary data.</text>
</comment>
<feature type="domain" description="C2H2-type" evidence="9">
    <location>
        <begin position="393"/>
        <end position="420"/>
    </location>
</feature>
<evidence type="ECO:0000256" key="7">
    <source>
        <dbReference type="ARBA" id="ARBA00023242"/>
    </source>
</evidence>
<keyword evidence="7" id="KW-0539">Nucleus</keyword>
<dbReference type="GO" id="GO:0005634">
    <property type="term" value="C:nucleus"/>
    <property type="evidence" value="ECO:0007669"/>
    <property type="project" value="UniProtKB-SubCell"/>
</dbReference>
<dbReference type="GO" id="GO:0000978">
    <property type="term" value="F:RNA polymerase II cis-regulatory region sequence-specific DNA binding"/>
    <property type="evidence" value="ECO:0007669"/>
    <property type="project" value="TreeGrafter"/>
</dbReference>
<reference evidence="10" key="1">
    <citation type="submission" date="2020-08" db="EMBL/GenBank/DDBJ databases">
        <title>Genome sequencing and assembly of the red palm weevil Rhynchophorus ferrugineus.</title>
        <authorList>
            <person name="Dias G.B."/>
            <person name="Bergman C.M."/>
            <person name="Manee M."/>
        </authorList>
    </citation>
    <scope>NUCLEOTIDE SEQUENCE</scope>
    <source>
        <strain evidence="10">AA-2017</strain>
        <tissue evidence="10">Whole larva</tissue>
    </source>
</reference>
<gene>
    <name evidence="10" type="ORF">GWI33_018481</name>
</gene>
<dbReference type="SMART" id="SM00355">
    <property type="entry name" value="ZnF_C2H2"/>
    <property type="match status" value="9"/>
</dbReference>
<keyword evidence="5" id="KW-0862">Zinc</keyword>
<dbReference type="InterPro" id="IPR050589">
    <property type="entry name" value="Ikaros_C2H2-ZF"/>
</dbReference>
<evidence type="ECO:0000256" key="8">
    <source>
        <dbReference type="PROSITE-ProRule" id="PRU00042"/>
    </source>
</evidence>
<organism evidence="10 11">
    <name type="scientific">Rhynchophorus ferrugineus</name>
    <name type="common">Red palm weevil</name>
    <name type="synonym">Curculio ferrugineus</name>
    <dbReference type="NCBI Taxonomy" id="354439"/>
    <lineage>
        <taxon>Eukaryota</taxon>
        <taxon>Metazoa</taxon>
        <taxon>Ecdysozoa</taxon>
        <taxon>Arthropoda</taxon>
        <taxon>Hexapoda</taxon>
        <taxon>Insecta</taxon>
        <taxon>Pterygota</taxon>
        <taxon>Neoptera</taxon>
        <taxon>Endopterygota</taxon>
        <taxon>Coleoptera</taxon>
        <taxon>Polyphaga</taxon>
        <taxon>Cucujiformia</taxon>
        <taxon>Curculionidae</taxon>
        <taxon>Dryophthorinae</taxon>
        <taxon>Rhynchophorus</taxon>
    </lineage>
</organism>
<evidence type="ECO:0000256" key="5">
    <source>
        <dbReference type="ARBA" id="ARBA00022833"/>
    </source>
</evidence>
<dbReference type="GO" id="GO:0003700">
    <property type="term" value="F:DNA-binding transcription factor activity"/>
    <property type="evidence" value="ECO:0007669"/>
    <property type="project" value="TreeGrafter"/>
</dbReference>
<dbReference type="InterPro" id="IPR036236">
    <property type="entry name" value="Znf_C2H2_sf"/>
</dbReference>
<dbReference type="AlphaFoldDB" id="A0A834M7Z6"/>
<feature type="domain" description="C2H2-type" evidence="9">
    <location>
        <begin position="308"/>
        <end position="335"/>
    </location>
</feature>
<feature type="domain" description="C2H2-type" evidence="9">
    <location>
        <begin position="243"/>
        <end position="266"/>
    </location>
</feature>
<dbReference type="GO" id="GO:0008270">
    <property type="term" value="F:zinc ion binding"/>
    <property type="evidence" value="ECO:0007669"/>
    <property type="project" value="UniProtKB-KW"/>
</dbReference>
<feature type="domain" description="C2H2-type" evidence="9">
    <location>
        <begin position="365"/>
        <end position="392"/>
    </location>
</feature>
<evidence type="ECO:0000256" key="3">
    <source>
        <dbReference type="ARBA" id="ARBA00022737"/>
    </source>
</evidence>
<comment type="subcellular location">
    <subcellularLocation>
        <location evidence="1">Nucleus</location>
    </subcellularLocation>
</comment>
<sequence>MTELISPLKPELGTSPTLLDALELVMDEYVDKDKKYPNSMCAMCREFLKISYDLKVQYKESQEQLKNCFKSSEKEKNCSTQVTATNNEDKEASVEIVVGSQKFDIQNVLIVEDDDEKVENYDAFLDNLGTNITASYVNKDYRPKLSVEPPHLVIEKVNEAVKESTHNESLVNNDASTIIEEQEEKIEDIQTEEPKNVNFDNNERDISSIDLNMKYKCPVCGKLMLSLPKAKIHAQNCGKKKSAKCYVCGEQFPLRKELLQHLKTAHVINISKDKTNKIGKHECYICNQIFSSYGSLAYHMSKHQGRRYNCDICDKWFYTKNQVDIHKQIHNRDKTLVICPICGKGFHYQSGLFYHMKIHTNERNYKCVYCPRSFYTKNSVKRHELTHTGARPYDCKFCDKKFRSLGEVKKHQFLHTGERPYHCKYCNMTFIQMHNLKVHLMTHSGDFQCNYCIKNFADEDILKFHLQNKHQIKQTDQMNDKTESYETPIDEDDIEATDQFEAVHGEAGTLIDGQVLEEEYFIMEDDFVSVEEGAMSDLIVKTYEVQNEVLVEAIEDSL</sequence>
<dbReference type="Proteomes" id="UP000625711">
    <property type="component" value="Unassembled WGS sequence"/>
</dbReference>
<dbReference type="OrthoDB" id="8113227at2759"/>
<protein>
    <recommendedName>
        <fullName evidence="9">C2H2-type domain-containing protein</fullName>
    </recommendedName>
</protein>
<dbReference type="PANTHER" id="PTHR24404">
    <property type="entry name" value="ZINC FINGER PROTEIN"/>
    <property type="match status" value="1"/>
</dbReference>
<evidence type="ECO:0000256" key="1">
    <source>
        <dbReference type="ARBA" id="ARBA00004123"/>
    </source>
</evidence>
<evidence type="ECO:0000256" key="2">
    <source>
        <dbReference type="ARBA" id="ARBA00022723"/>
    </source>
</evidence>
<dbReference type="Pfam" id="PF00096">
    <property type="entry name" value="zf-C2H2"/>
    <property type="match status" value="4"/>
</dbReference>
<evidence type="ECO:0000313" key="10">
    <source>
        <dbReference type="EMBL" id="KAF7268379.1"/>
    </source>
</evidence>
<evidence type="ECO:0000313" key="11">
    <source>
        <dbReference type="Proteomes" id="UP000625711"/>
    </source>
</evidence>
<dbReference type="SUPFAM" id="SSF57667">
    <property type="entry name" value="beta-beta-alpha zinc fingers"/>
    <property type="match status" value="4"/>
</dbReference>
<dbReference type="FunFam" id="3.30.160.60:FF:000202">
    <property type="entry name" value="Zinc finger protein 574"/>
    <property type="match status" value="1"/>
</dbReference>
<feature type="domain" description="C2H2-type" evidence="9">
    <location>
        <begin position="421"/>
        <end position="448"/>
    </location>
</feature>
<feature type="domain" description="C2H2-type" evidence="9">
    <location>
        <begin position="337"/>
        <end position="364"/>
    </location>
</feature>
<dbReference type="InterPro" id="IPR013087">
    <property type="entry name" value="Znf_C2H2_type"/>
</dbReference>
<name>A0A834M7Z6_RHYFE</name>
<feature type="domain" description="C2H2-type" evidence="9">
    <location>
        <begin position="281"/>
        <end position="308"/>
    </location>
</feature>
<keyword evidence="3" id="KW-0677">Repeat</keyword>
<keyword evidence="4 8" id="KW-0863">Zinc-finger</keyword>
<evidence type="ECO:0000259" key="9">
    <source>
        <dbReference type="PROSITE" id="PS50157"/>
    </source>
</evidence>
<evidence type="ECO:0000256" key="4">
    <source>
        <dbReference type="ARBA" id="ARBA00022771"/>
    </source>
</evidence>
<evidence type="ECO:0000256" key="6">
    <source>
        <dbReference type="ARBA" id="ARBA00023125"/>
    </source>
</evidence>
<proteinExistence type="predicted"/>
<dbReference type="PROSITE" id="PS00028">
    <property type="entry name" value="ZINC_FINGER_C2H2_1"/>
    <property type="match status" value="8"/>
</dbReference>
<dbReference type="GO" id="GO:0006357">
    <property type="term" value="P:regulation of transcription by RNA polymerase II"/>
    <property type="evidence" value="ECO:0007669"/>
    <property type="project" value="TreeGrafter"/>
</dbReference>